<keyword evidence="4" id="KW-1185">Reference proteome</keyword>
<proteinExistence type="predicted"/>
<dbReference type="Proteomes" id="UP000675940">
    <property type="component" value="Unassembled WGS sequence"/>
</dbReference>
<dbReference type="SUPFAM" id="SSF53474">
    <property type="entry name" value="alpha/beta-Hydrolases"/>
    <property type="match status" value="1"/>
</dbReference>
<comment type="caution">
    <text evidence="3">The sequence shown here is derived from an EMBL/GenBank/DDBJ whole genome shotgun (WGS) entry which is preliminary data.</text>
</comment>
<dbReference type="PANTHER" id="PTHR48081:SF33">
    <property type="entry name" value="KYNURENINE FORMAMIDASE"/>
    <property type="match status" value="1"/>
</dbReference>
<dbReference type="PANTHER" id="PTHR48081">
    <property type="entry name" value="AB HYDROLASE SUPERFAMILY PROTEIN C4A8.06C"/>
    <property type="match status" value="1"/>
</dbReference>
<feature type="domain" description="Alpha/beta hydrolase fold-3" evidence="2">
    <location>
        <begin position="70"/>
        <end position="182"/>
    </location>
</feature>
<dbReference type="EMBL" id="JAGISH010000011">
    <property type="protein sequence ID" value="MBP0484359.1"/>
    <property type="molecule type" value="Genomic_DNA"/>
</dbReference>
<reference evidence="3" key="1">
    <citation type="submission" date="2021-03" db="EMBL/GenBank/DDBJ databases">
        <title>Sagittula salina sp. nov. strain M10.9X isolated from the marine waste.</title>
        <authorList>
            <person name="Satari L."/>
            <person name="Molina-Menor E."/>
            <person name="Vidal-Verdu A."/>
            <person name="Pascual J."/>
            <person name="Pereto J."/>
            <person name="Porcar M."/>
        </authorList>
    </citation>
    <scope>NUCLEOTIDE SEQUENCE</scope>
    <source>
        <strain evidence="3">M10.9X</strain>
    </source>
</reference>
<dbReference type="RefSeq" id="WP_209362605.1">
    <property type="nucleotide sequence ID" value="NZ_JAGISH010000011.1"/>
</dbReference>
<protein>
    <submittedName>
        <fullName evidence="3">Alpha/beta hydrolase</fullName>
    </submittedName>
</protein>
<gene>
    <name evidence="3" type="ORF">J5474_17950</name>
</gene>
<dbReference type="AlphaFoldDB" id="A0A940MS25"/>
<organism evidence="3 4">
    <name type="scientific">Sagittula salina</name>
    <dbReference type="NCBI Taxonomy" id="2820268"/>
    <lineage>
        <taxon>Bacteria</taxon>
        <taxon>Pseudomonadati</taxon>
        <taxon>Pseudomonadota</taxon>
        <taxon>Alphaproteobacteria</taxon>
        <taxon>Rhodobacterales</taxon>
        <taxon>Roseobacteraceae</taxon>
        <taxon>Sagittula</taxon>
    </lineage>
</organism>
<name>A0A940MS25_9RHOB</name>
<evidence type="ECO:0000259" key="2">
    <source>
        <dbReference type="Pfam" id="PF07859"/>
    </source>
</evidence>
<evidence type="ECO:0000256" key="1">
    <source>
        <dbReference type="ARBA" id="ARBA00022801"/>
    </source>
</evidence>
<sequence>MADSTTDLTDAYENGTYIPGAADYPPRWAAEAADYRAALGTRALLGLPYGEGERQRLDLFLPEGEPEGLLVFIHGGYWRRFDRSDWSHFAEGARARGWAVAMPSYDLCPSVRIRDITRQIAQAITVAAAEVTGPIVITGHSAGGHLTARMAQVLPDDLRARVVHYMPISPLSDLRPLMRTEMNADLHLDEEEARAESPVSFDAPVAPVTIWVGGAERPAFLHQAKWLEETWGCGLVIDEDRHHFDVIAGLRHPESAMVNRLLNT</sequence>
<dbReference type="InterPro" id="IPR029058">
    <property type="entry name" value="AB_hydrolase_fold"/>
</dbReference>
<dbReference type="Gene3D" id="3.40.50.1820">
    <property type="entry name" value="alpha/beta hydrolase"/>
    <property type="match status" value="1"/>
</dbReference>
<dbReference type="InterPro" id="IPR013094">
    <property type="entry name" value="AB_hydrolase_3"/>
</dbReference>
<dbReference type="InterPro" id="IPR050300">
    <property type="entry name" value="GDXG_lipolytic_enzyme"/>
</dbReference>
<keyword evidence="1 3" id="KW-0378">Hydrolase</keyword>
<dbReference type="GO" id="GO:0016787">
    <property type="term" value="F:hydrolase activity"/>
    <property type="evidence" value="ECO:0007669"/>
    <property type="project" value="UniProtKB-KW"/>
</dbReference>
<evidence type="ECO:0000313" key="4">
    <source>
        <dbReference type="Proteomes" id="UP000675940"/>
    </source>
</evidence>
<dbReference type="Pfam" id="PF07859">
    <property type="entry name" value="Abhydrolase_3"/>
    <property type="match status" value="1"/>
</dbReference>
<evidence type="ECO:0000313" key="3">
    <source>
        <dbReference type="EMBL" id="MBP0484359.1"/>
    </source>
</evidence>
<accession>A0A940MS25</accession>